<reference evidence="1 2" key="1">
    <citation type="submission" date="2016-10" db="EMBL/GenBank/DDBJ databases">
        <title>Genome sequence of a sulfur-reducing bacterium Desulfurobacterium indicum K6013.</title>
        <authorList>
            <person name="Cao J."/>
            <person name="Shao Z."/>
            <person name="Alain K."/>
            <person name="Jebbar M."/>
        </authorList>
    </citation>
    <scope>NUCLEOTIDE SEQUENCE [LARGE SCALE GENOMIC DNA]</scope>
    <source>
        <strain evidence="1 2">K6013</strain>
    </source>
</reference>
<sequence>MKKCSCRKGKSLKLLISDEMKELFRFMKRYPEVKPFVFALINTYRPTDSDRVTAERVFHAVRECYELGIFSFAAAVELLSILKSFFLRRTDSQRGNFLEAVLSKNGPVCLKGRVRRFNQCRLYKGMMKISDKEVDVAFSGPKGLEIHECKANMVRQWRDPLYKRTKKGRKLKFLNDVVEECGQQTFAFCTGLDGNFATKYIRELFKAYGYRNLLVAGRKDLI</sequence>
<dbReference type="OrthoDB" id="12576at2"/>
<accession>A0A1R1MK19</accession>
<name>A0A1R1MK19_9BACT</name>
<protein>
    <submittedName>
        <fullName evidence="1">Uncharacterized protein</fullName>
    </submittedName>
</protein>
<comment type="caution">
    <text evidence="1">The sequence shown here is derived from an EMBL/GenBank/DDBJ whole genome shotgun (WGS) entry which is preliminary data.</text>
</comment>
<dbReference type="EMBL" id="MOEN01000031">
    <property type="protein sequence ID" value="OMH40050.1"/>
    <property type="molecule type" value="Genomic_DNA"/>
</dbReference>
<gene>
    <name evidence="1" type="ORF">BLW93_07350</name>
</gene>
<organism evidence="1 2">
    <name type="scientific">Desulfurobacterium indicum</name>
    <dbReference type="NCBI Taxonomy" id="1914305"/>
    <lineage>
        <taxon>Bacteria</taxon>
        <taxon>Pseudomonadati</taxon>
        <taxon>Aquificota</taxon>
        <taxon>Aquificia</taxon>
        <taxon>Desulfurobacteriales</taxon>
        <taxon>Desulfurobacteriaceae</taxon>
        <taxon>Desulfurobacterium</taxon>
    </lineage>
</organism>
<dbReference type="RefSeq" id="WP_076713448.1">
    <property type="nucleotide sequence ID" value="NZ_MOEN01000031.1"/>
</dbReference>
<dbReference type="Proteomes" id="UP000187408">
    <property type="component" value="Unassembled WGS sequence"/>
</dbReference>
<proteinExistence type="predicted"/>
<dbReference type="AlphaFoldDB" id="A0A1R1MK19"/>
<evidence type="ECO:0000313" key="2">
    <source>
        <dbReference type="Proteomes" id="UP000187408"/>
    </source>
</evidence>
<keyword evidence="2" id="KW-1185">Reference proteome</keyword>
<evidence type="ECO:0000313" key="1">
    <source>
        <dbReference type="EMBL" id="OMH40050.1"/>
    </source>
</evidence>